<dbReference type="PROSITE" id="PS51186">
    <property type="entry name" value="GNAT"/>
    <property type="match status" value="1"/>
</dbReference>
<dbReference type="EMBL" id="BAABBR010000001">
    <property type="protein sequence ID" value="GAA4042452.1"/>
    <property type="molecule type" value="Genomic_DNA"/>
</dbReference>
<keyword evidence="2" id="KW-0012">Acyltransferase</keyword>
<sequence length="140" mass="15349">MTPTIRRATVRDVPAMHAIRKAARENRLSETTLIREASYLPYIASGSSWIAEDAAGMLGFAAVDAQARWVWALFVRVGAEGAGVGQALHERILSWARSQGIANLSLSTEEGSRAIKFYGRAGWQRTQTGPDGEVFFRRAV</sequence>
<dbReference type="Pfam" id="PF13508">
    <property type="entry name" value="Acetyltransf_7"/>
    <property type="match status" value="1"/>
</dbReference>
<dbReference type="CDD" id="cd04301">
    <property type="entry name" value="NAT_SF"/>
    <property type="match status" value="1"/>
</dbReference>
<evidence type="ECO:0000259" key="3">
    <source>
        <dbReference type="PROSITE" id="PS51186"/>
    </source>
</evidence>
<evidence type="ECO:0000256" key="2">
    <source>
        <dbReference type="ARBA" id="ARBA00023315"/>
    </source>
</evidence>
<dbReference type="Proteomes" id="UP001424459">
    <property type="component" value="Unassembled WGS sequence"/>
</dbReference>
<evidence type="ECO:0000313" key="5">
    <source>
        <dbReference type="Proteomes" id="UP001424459"/>
    </source>
</evidence>
<dbReference type="InterPro" id="IPR050832">
    <property type="entry name" value="Bact_Acetyltransf"/>
</dbReference>
<dbReference type="InterPro" id="IPR016181">
    <property type="entry name" value="Acyl_CoA_acyltransferase"/>
</dbReference>
<reference evidence="5" key="1">
    <citation type="journal article" date="2019" name="Int. J. Syst. Evol. Microbiol.">
        <title>The Global Catalogue of Microorganisms (GCM) 10K type strain sequencing project: providing services to taxonomists for standard genome sequencing and annotation.</title>
        <authorList>
            <consortium name="The Broad Institute Genomics Platform"/>
            <consortium name="The Broad Institute Genome Sequencing Center for Infectious Disease"/>
            <person name="Wu L."/>
            <person name="Ma J."/>
        </authorList>
    </citation>
    <scope>NUCLEOTIDE SEQUENCE [LARGE SCALE GENOMIC DNA]</scope>
    <source>
        <strain evidence="5">JCM 17564</strain>
    </source>
</reference>
<organism evidence="4 5">
    <name type="scientific">Sphingomonas rosea</name>
    <dbReference type="NCBI Taxonomy" id="335605"/>
    <lineage>
        <taxon>Bacteria</taxon>
        <taxon>Pseudomonadati</taxon>
        <taxon>Pseudomonadota</taxon>
        <taxon>Alphaproteobacteria</taxon>
        <taxon>Sphingomonadales</taxon>
        <taxon>Sphingomonadaceae</taxon>
        <taxon>Sphingomonas</taxon>
    </lineage>
</organism>
<dbReference type="PANTHER" id="PTHR43877:SF2">
    <property type="entry name" value="AMINOALKYLPHOSPHONATE N-ACETYLTRANSFERASE-RELATED"/>
    <property type="match status" value="1"/>
</dbReference>
<name>A0ABP7UFW0_9SPHN</name>
<keyword evidence="5" id="KW-1185">Reference proteome</keyword>
<feature type="domain" description="N-acetyltransferase" evidence="3">
    <location>
        <begin position="3"/>
        <end position="140"/>
    </location>
</feature>
<dbReference type="InterPro" id="IPR000182">
    <property type="entry name" value="GNAT_dom"/>
</dbReference>
<comment type="caution">
    <text evidence="4">The sequence shown here is derived from an EMBL/GenBank/DDBJ whole genome shotgun (WGS) entry which is preliminary data.</text>
</comment>
<evidence type="ECO:0000256" key="1">
    <source>
        <dbReference type="ARBA" id="ARBA00022679"/>
    </source>
</evidence>
<dbReference type="RefSeq" id="WP_344697384.1">
    <property type="nucleotide sequence ID" value="NZ_BAABBR010000001.1"/>
</dbReference>
<protein>
    <recommendedName>
        <fullName evidence="3">N-acetyltransferase domain-containing protein</fullName>
    </recommendedName>
</protein>
<evidence type="ECO:0000313" key="4">
    <source>
        <dbReference type="EMBL" id="GAA4042452.1"/>
    </source>
</evidence>
<keyword evidence="1" id="KW-0808">Transferase</keyword>
<dbReference type="Gene3D" id="3.40.630.30">
    <property type="match status" value="1"/>
</dbReference>
<accession>A0ABP7UFW0</accession>
<dbReference type="SUPFAM" id="SSF55729">
    <property type="entry name" value="Acyl-CoA N-acyltransferases (Nat)"/>
    <property type="match status" value="1"/>
</dbReference>
<dbReference type="PANTHER" id="PTHR43877">
    <property type="entry name" value="AMINOALKYLPHOSPHONATE N-ACETYLTRANSFERASE-RELATED-RELATED"/>
    <property type="match status" value="1"/>
</dbReference>
<gene>
    <name evidence="4" type="ORF">GCM10022281_24550</name>
</gene>
<proteinExistence type="predicted"/>